<dbReference type="EMBL" id="SRLO01005811">
    <property type="protein sequence ID" value="TNN29298.1"/>
    <property type="molecule type" value="Genomic_DNA"/>
</dbReference>
<feature type="compositionally biased region" description="Basic and acidic residues" evidence="1">
    <location>
        <begin position="1"/>
        <end position="19"/>
    </location>
</feature>
<evidence type="ECO:0000313" key="3">
    <source>
        <dbReference type="Proteomes" id="UP000314294"/>
    </source>
</evidence>
<dbReference type="AlphaFoldDB" id="A0A4Z2EKR2"/>
<feature type="region of interest" description="Disordered" evidence="1">
    <location>
        <begin position="1"/>
        <end position="40"/>
    </location>
</feature>
<evidence type="ECO:0000313" key="2">
    <source>
        <dbReference type="EMBL" id="TNN29298.1"/>
    </source>
</evidence>
<feature type="region of interest" description="Disordered" evidence="1">
    <location>
        <begin position="104"/>
        <end position="123"/>
    </location>
</feature>
<evidence type="ECO:0000256" key="1">
    <source>
        <dbReference type="SAM" id="MobiDB-lite"/>
    </source>
</evidence>
<dbReference type="Proteomes" id="UP000314294">
    <property type="component" value="Unassembled WGS sequence"/>
</dbReference>
<protein>
    <submittedName>
        <fullName evidence="2">Uncharacterized protein</fullName>
    </submittedName>
</protein>
<organism evidence="2 3">
    <name type="scientific">Liparis tanakae</name>
    <name type="common">Tanaka's snailfish</name>
    <dbReference type="NCBI Taxonomy" id="230148"/>
    <lineage>
        <taxon>Eukaryota</taxon>
        <taxon>Metazoa</taxon>
        <taxon>Chordata</taxon>
        <taxon>Craniata</taxon>
        <taxon>Vertebrata</taxon>
        <taxon>Euteleostomi</taxon>
        <taxon>Actinopterygii</taxon>
        <taxon>Neopterygii</taxon>
        <taxon>Teleostei</taxon>
        <taxon>Neoteleostei</taxon>
        <taxon>Acanthomorphata</taxon>
        <taxon>Eupercaria</taxon>
        <taxon>Perciformes</taxon>
        <taxon>Cottioidei</taxon>
        <taxon>Cottales</taxon>
        <taxon>Liparidae</taxon>
        <taxon>Liparis</taxon>
    </lineage>
</organism>
<reference evidence="2 3" key="1">
    <citation type="submission" date="2019-03" db="EMBL/GenBank/DDBJ databases">
        <title>First draft genome of Liparis tanakae, snailfish: a comprehensive survey of snailfish specific genes.</title>
        <authorList>
            <person name="Kim W."/>
            <person name="Song I."/>
            <person name="Jeong J.-H."/>
            <person name="Kim D."/>
            <person name="Kim S."/>
            <person name="Ryu S."/>
            <person name="Song J.Y."/>
            <person name="Lee S.K."/>
        </authorList>
    </citation>
    <scope>NUCLEOTIDE SEQUENCE [LARGE SCALE GENOMIC DNA]</scope>
    <source>
        <tissue evidence="2">Muscle</tissue>
    </source>
</reference>
<feature type="region of interest" description="Disordered" evidence="1">
    <location>
        <begin position="66"/>
        <end position="87"/>
    </location>
</feature>
<proteinExistence type="predicted"/>
<sequence length="123" mass="12827">MEHEANEARLEAGGTKKETGPLGRRLAPGQGLDAGSRGKDRYEMNVPECLVRSSCGVAVMDGKAERISTQKAPSDSTNVKTHSPLVLSGEAPTAELCATSELEEATEGLSLGNSLSATLGEKE</sequence>
<feature type="compositionally biased region" description="Polar residues" evidence="1">
    <location>
        <begin position="69"/>
        <end position="81"/>
    </location>
</feature>
<keyword evidence="3" id="KW-1185">Reference proteome</keyword>
<comment type="caution">
    <text evidence="2">The sequence shown here is derived from an EMBL/GenBank/DDBJ whole genome shotgun (WGS) entry which is preliminary data.</text>
</comment>
<name>A0A4Z2EKR2_9TELE</name>
<accession>A0A4Z2EKR2</accession>
<gene>
    <name evidence="2" type="ORF">EYF80_060554</name>
</gene>